<keyword evidence="3 7" id="KW-0645">Protease</keyword>
<dbReference type="InterPro" id="IPR023828">
    <property type="entry name" value="Peptidase_S8_Ser-AS"/>
</dbReference>
<gene>
    <name evidence="11" type="ORF">CLV51_10890</name>
</gene>
<evidence type="ECO:0000313" key="12">
    <source>
        <dbReference type="Proteomes" id="UP000240971"/>
    </source>
</evidence>
<dbReference type="AlphaFoldDB" id="A0A2P8HB63"/>
<dbReference type="PANTHER" id="PTHR43806:SF11">
    <property type="entry name" value="CEREVISIN-RELATED"/>
    <property type="match status" value="1"/>
</dbReference>
<dbReference type="InterPro" id="IPR000209">
    <property type="entry name" value="Peptidase_S8/S53_dom"/>
</dbReference>
<dbReference type="EC" id="3.4.21.-" evidence="8"/>
<dbReference type="GO" id="GO:0004252">
    <property type="term" value="F:serine-type endopeptidase activity"/>
    <property type="evidence" value="ECO:0007669"/>
    <property type="project" value="UniProtKB-UniRule"/>
</dbReference>
<evidence type="ECO:0000256" key="4">
    <source>
        <dbReference type="ARBA" id="ARBA00022729"/>
    </source>
</evidence>
<dbReference type="SUPFAM" id="SSF52743">
    <property type="entry name" value="Subtilisin-like"/>
    <property type="match status" value="1"/>
</dbReference>
<reference evidence="11 12" key="1">
    <citation type="submission" date="2018-03" db="EMBL/GenBank/DDBJ databases">
        <title>Genomic Encyclopedia of Archaeal and Bacterial Type Strains, Phase II (KMG-II): from individual species to whole genera.</title>
        <authorList>
            <person name="Goeker M."/>
        </authorList>
    </citation>
    <scope>NUCLEOTIDE SEQUENCE [LARGE SCALE GENOMIC DNA]</scope>
    <source>
        <strain evidence="11 12">DSM 24859</strain>
    </source>
</reference>
<comment type="caution">
    <text evidence="11">The sequence shown here is derived from an EMBL/GenBank/DDBJ whole genome shotgun (WGS) entry which is preliminary data.</text>
</comment>
<dbReference type="OrthoDB" id="9770276at2"/>
<evidence type="ECO:0000256" key="1">
    <source>
        <dbReference type="ARBA" id="ARBA00008764"/>
    </source>
</evidence>
<dbReference type="InterPro" id="IPR008256">
    <property type="entry name" value="Peptidase_S1B"/>
</dbReference>
<dbReference type="Gene3D" id="3.40.50.200">
    <property type="entry name" value="Peptidase S8/S53 domain"/>
    <property type="match status" value="1"/>
</dbReference>
<evidence type="ECO:0000256" key="6">
    <source>
        <dbReference type="ARBA" id="ARBA00022825"/>
    </source>
</evidence>
<protein>
    <recommendedName>
        <fullName evidence="8">Serine protease</fullName>
        <ecNumber evidence="8">3.4.21.-</ecNumber>
    </recommendedName>
</protein>
<sequence>MISHWQVVQEVASRFGGRQDQFEAANRKLCAFRDANIPIVKLEDDQTRIGYRIARENTPVLAEAMERINGTADFQDNYILDRLSDFSHAVCRLLKGGSPIGTGFLVTPDILLTNHHVIESVQDANDMVAEFNYELDGISKTLKKSASFRLDASKFFLTSSLEVSKLTPDTGLDFTLIGVDVTGTFGEPLLQFRPIKLDGNVGKIIKGESCIIIQHPSGLPKKVALKDTKFFSETGTRLVYETDTLPGSSGSPVFALGTCEVIALHHSGLSRTDDQNRVLTKDGQLATASTPDDEIDWIGNEGIKVSVIVNAVRDALLPASMEKGRQALLSATQEAAPQLQQAMPDKSALKAEMDDISNVPSSPGQLPDHSSPHPPVQSLPVKETSMDLSTGTAASSQSSFIIAVINKPASITAIEAILSAKYPPQVQIELITPATAVPGKEELFTFTVTSRNNPFEEAKQLAQIPGIHYAEADVPLYLNADTALVRRGPAMTATESVSLADDGYGIPNEPRFLDDYTNKAKSPYVNEGQSAANRQWNWYATGFDKVLINATPVSPNEMGIRVVQFDTGFTDHSKVVGGFDSAHDYNFLNNTDDATDVRTVGIGKFPGHGTRTGSLLIGNAFSPAADNGNCGLLTPVNYKLVPFRIAETVILINRQQQLAAALDRAVAAGFDIITMSMGLPPTITTSNLARKAYESGVIWCCAAGNEVQAVVAPAVYPGTIAVAASNPLDRDWSGSSRGDTVDITAPGEDVYVPIWQEGGQHPEGFAYGDGTSYSTPHVAAAAAYWLAKYKEVLKGPEYAGWKRVEAFRTALASSARRNNQLPTKGFGHGMLDAAALLATPPVPANELKNAYDNWSESAFLDTVQGYDEIVKTYWNKLHNWIAGTPRGGQESLAPEVLSLSPAAQLLEKVIFHTVSSSYESVAPVGYNTLLARFNTIQSIVENSAK</sequence>
<dbReference type="PANTHER" id="PTHR43806">
    <property type="entry name" value="PEPTIDASE S8"/>
    <property type="match status" value="1"/>
</dbReference>
<organism evidence="11 12">
    <name type="scientific">Chitinophaga niastensis</name>
    <dbReference type="NCBI Taxonomy" id="536980"/>
    <lineage>
        <taxon>Bacteria</taxon>
        <taxon>Pseudomonadati</taxon>
        <taxon>Bacteroidota</taxon>
        <taxon>Chitinophagia</taxon>
        <taxon>Chitinophagales</taxon>
        <taxon>Chitinophagaceae</taxon>
        <taxon>Chitinophaga</taxon>
    </lineage>
</organism>
<evidence type="ECO:0000256" key="2">
    <source>
        <dbReference type="ARBA" id="ARBA00011073"/>
    </source>
</evidence>
<evidence type="ECO:0000256" key="5">
    <source>
        <dbReference type="ARBA" id="ARBA00022801"/>
    </source>
</evidence>
<accession>A0A2P8HB63</accession>
<evidence type="ECO:0000313" key="11">
    <source>
        <dbReference type="EMBL" id="PSL43401.1"/>
    </source>
</evidence>
<proteinExistence type="inferred from homology"/>
<dbReference type="RefSeq" id="WP_106531006.1">
    <property type="nucleotide sequence ID" value="NZ_PYAW01000008.1"/>
</dbReference>
<dbReference type="InterPro" id="IPR050131">
    <property type="entry name" value="Peptidase_S8_subtilisin-like"/>
</dbReference>
<feature type="domain" description="Peptidase S8/S53" evidence="10">
    <location>
        <begin position="565"/>
        <end position="829"/>
    </location>
</feature>
<feature type="active site" description="Charge relay system" evidence="7">
    <location>
        <position position="772"/>
    </location>
</feature>
<dbReference type="Pfam" id="PF13365">
    <property type="entry name" value="Trypsin_2"/>
    <property type="match status" value="1"/>
</dbReference>
<evidence type="ECO:0000256" key="8">
    <source>
        <dbReference type="RuleBase" id="RU004296"/>
    </source>
</evidence>
<evidence type="ECO:0000259" key="10">
    <source>
        <dbReference type="Pfam" id="PF00082"/>
    </source>
</evidence>
<dbReference type="PROSITE" id="PS00138">
    <property type="entry name" value="SUBTILASE_SER"/>
    <property type="match status" value="1"/>
</dbReference>
<dbReference type="InterPro" id="IPR009003">
    <property type="entry name" value="Peptidase_S1_PA"/>
</dbReference>
<dbReference type="Pfam" id="PF00082">
    <property type="entry name" value="Peptidase_S8"/>
    <property type="match status" value="1"/>
</dbReference>
<dbReference type="Proteomes" id="UP000240971">
    <property type="component" value="Unassembled WGS sequence"/>
</dbReference>
<feature type="active site" description="Charge relay system" evidence="7">
    <location>
        <position position="608"/>
    </location>
</feature>
<evidence type="ECO:0000256" key="7">
    <source>
        <dbReference type="PROSITE-ProRule" id="PRU01240"/>
    </source>
</evidence>
<evidence type="ECO:0000256" key="3">
    <source>
        <dbReference type="ARBA" id="ARBA00022670"/>
    </source>
</evidence>
<feature type="active site" description="Charge relay system" evidence="7">
    <location>
        <position position="566"/>
    </location>
</feature>
<comment type="similarity">
    <text evidence="2 7">Belongs to the peptidase S8 family.</text>
</comment>
<dbReference type="CDD" id="cd00306">
    <property type="entry name" value="Peptidases_S8_S53"/>
    <property type="match status" value="1"/>
</dbReference>
<feature type="region of interest" description="Disordered" evidence="9">
    <location>
        <begin position="355"/>
        <end position="390"/>
    </location>
</feature>
<dbReference type="SUPFAM" id="SSF50494">
    <property type="entry name" value="Trypsin-like serine proteases"/>
    <property type="match status" value="1"/>
</dbReference>
<name>A0A2P8HB63_CHINA</name>
<dbReference type="InterPro" id="IPR043504">
    <property type="entry name" value="Peptidase_S1_PA_chymotrypsin"/>
</dbReference>
<dbReference type="PRINTS" id="PR00839">
    <property type="entry name" value="V8PROTEASE"/>
</dbReference>
<dbReference type="GO" id="GO:0006508">
    <property type="term" value="P:proteolysis"/>
    <property type="evidence" value="ECO:0007669"/>
    <property type="project" value="UniProtKB-KW"/>
</dbReference>
<dbReference type="PROSITE" id="PS51892">
    <property type="entry name" value="SUBTILASE"/>
    <property type="match status" value="1"/>
</dbReference>
<keyword evidence="4" id="KW-0732">Signal</keyword>
<keyword evidence="6 7" id="KW-0720">Serine protease</keyword>
<comment type="similarity">
    <text evidence="1 8">Belongs to the peptidase S1B family.</text>
</comment>
<keyword evidence="5 7" id="KW-0378">Hydrolase</keyword>
<dbReference type="InterPro" id="IPR036852">
    <property type="entry name" value="Peptidase_S8/S53_dom_sf"/>
</dbReference>
<keyword evidence="12" id="KW-1185">Reference proteome</keyword>
<dbReference type="Gene3D" id="2.40.10.10">
    <property type="entry name" value="Trypsin-like serine proteases"/>
    <property type="match status" value="2"/>
</dbReference>
<evidence type="ECO:0000256" key="9">
    <source>
        <dbReference type="SAM" id="MobiDB-lite"/>
    </source>
</evidence>
<dbReference type="EMBL" id="PYAW01000008">
    <property type="protein sequence ID" value="PSL43401.1"/>
    <property type="molecule type" value="Genomic_DNA"/>
</dbReference>